<evidence type="ECO:0000256" key="7">
    <source>
        <dbReference type="PROSITE-ProRule" id="PRU10086"/>
    </source>
</evidence>
<dbReference type="InterPro" id="IPR029045">
    <property type="entry name" value="ClpP/crotonase-like_dom_sf"/>
</dbReference>
<dbReference type="PROSITE" id="PS00382">
    <property type="entry name" value="CLP_PROTEASE_HIS"/>
    <property type="match status" value="1"/>
</dbReference>
<dbReference type="GO" id="GO:0051117">
    <property type="term" value="F:ATPase binding"/>
    <property type="evidence" value="ECO:0007669"/>
    <property type="project" value="TreeGrafter"/>
</dbReference>
<evidence type="ECO:0000256" key="1">
    <source>
        <dbReference type="ARBA" id="ARBA00007039"/>
    </source>
</evidence>
<sequence length="195" mass="21433">MPDPSSDMVSRLLKERIIMLGDQVDDSLANALIAQMLYLANENPSEPITMLINSPGGSVSAGLAIYDTMNYLPCEVHTTCVGMAASMGSFLLSSGTKGKRKSFPNAQIMIHQPLGGAGGQAADVEIQVKEIMHTRQKLDTYLAYNTGQPYEKIRDDCDRDFWMTAEEAKEYGLIDEVIQTKTSHIKIPEIPTLAY</sequence>
<dbReference type="PROSITE" id="PS00381">
    <property type="entry name" value="CLP_PROTEASE_SER"/>
    <property type="match status" value="1"/>
</dbReference>
<keyword evidence="2" id="KW-0934">Plastid</keyword>
<evidence type="ECO:0000256" key="9">
    <source>
        <dbReference type="RuleBase" id="RU003567"/>
    </source>
</evidence>
<dbReference type="PhylomeDB" id="A0A0G4GCG0"/>
<comment type="similarity">
    <text evidence="1 9">Belongs to the peptidase S14 family.</text>
</comment>
<evidence type="ECO:0000256" key="8">
    <source>
        <dbReference type="RuleBase" id="RU000549"/>
    </source>
</evidence>
<dbReference type="CDD" id="cd07017">
    <property type="entry name" value="S14_ClpP_2"/>
    <property type="match status" value="1"/>
</dbReference>
<keyword evidence="4 8" id="KW-0378">Hydrolase</keyword>
<dbReference type="GO" id="GO:0009368">
    <property type="term" value="C:endopeptidase Clp complex"/>
    <property type="evidence" value="ECO:0007669"/>
    <property type="project" value="TreeGrafter"/>
</dbReference>
<dbReference type="GO" id="GO:0006515">
    <property type="term" value="P:protein quality control for misfolded or incompletely synthesized proteins"/>
    <property type="evidence" value="ECO:0007669"/>
    <property type="project" value="TreeGrafter"/>
</dbReference>
<proteinExistence type="inferred from homology"/>
<reference evidence="10" key="1">
    <citation type="submission" date="2014-11" db="EMBL/GenBank/DDBJ databases">
        <authorList>
            <person name="Otto D Thomas"/>
            <person name="Naeem Raeece"/>
        </authorList>
    </citation>
    <scope>NUCLEOTIDE SEQUENCE</scope>
</reference>
<dbReference type="EMBL" id="CDMZ01001083">
    <property type="protein sequence ID" value="CEM26956.1"/>
    <property type="molecule type" value="Genomic_DNA"/>
</dbReference>
<evidence type="ECO:0000256" key="3">
    <source>
        <dbReference type="ARBA" id="ARBA00022670"/>
    </source>
</evidence>
<name>A0A0G4GCG0_9ALVE</name>
<dbReference type="PANTHER" id="PTHR10381:SF15">
    <property type="entry name" value="CHLOROPLASTIC ATP-DEPENDENT CLP PROTEASE PROTEOLYTIC SUBUNIT 1"/>
    <property type="match status" value="1"/>
</dbReference>
<dbReference type="EC" id="3.4.21.92" evidence="8"/>
<dbReference type="InterPro" id="IPR018215">
    <property type="entry name" value="ClpP_Ser_AS"/>
</dbReference>
<protein>
    <recommendedName>
        <fullName evidence="9">ATP-dependent Clp protease proteolytic subunit</fullName>
        <ecNumber evidence="8">3.4.21.92</ecNumber>
    </recommendedName>
</protein>
<evidence type="ECO:0000256" key="4">
    <source>
        <dbReference type="ARBA" id="ARBA00022801"/>
    </source>
</evidence>
<keyword evidence="5 8" id="KW-0720">Serine protease</keyword>
<dbReference type="FunFam" id="3.90.226.10:FF:000001">
    <property type="entry name" value="ATP-dependent Clp protease proteolytic subunit"/>
    <property type="match status" value="1"/>
</dbReference>
<dbReference type="InterPro" id="IPR033135">
    <property type="entry name" value="ClpP_His_AS"/>
</dbReference>
<evidence type="ECO:0000313" key="10">
    <source>
        <dbReference type="EMBL" id="CEM26956.1"/>
    </source>
</evidence>
<dbReference type="GO" id="GO:0004176">
    <property type="term" value="F:ATP-dependent peptidase activity"/>
    <property type="evidence" value="ECO:0007669"/>
    <property type="project" value="InterPro"/>
</dbReference>
<dbReference type="Gene3D" id="3.90.226.10">
    <property type="entry name" value="2-enoyl-CoA Hydratase, Chain A, domain 1"/>
    <property type="match status" value="1"/>
</dbReference>
<dbReference type="Pfam" id="PF00574">
    <property type="entry name" value="CLP_protease"/>
    <property type="match status" value="1"/>
</dbReference>
<evidence type="ECO:0000256" key="5">
    <source>
        <dbReference type="ARBA" id="ARBA00022825"/>
    </source>
</evidence>
<dbReference type="PANTHER" id="PTHR10381">
    <property type="entry name" value="ATP-DEPENDENT CLP PROTEASE PROTEOLYTIC SUBUNIT"/>
    <property type="match status" value="1"/>
</dbReference>
<dbReference type="GO" id="GO:0004252">
    <property type="term" value="F:serine-type endopeptidase activity"/>
    <property type="evidence" value="ECO:0007669"/>
    <property type="project" value="UniProtKB-EC"/>
</dbReference>
<dbReference type="AlphaFoldDB" id="A0A0G4GCG0"/>
<dbReference type="NCBIfam" id="NF001368">
    <property type="entry name" value="PRK00277.1"/>
    <property type="match status" value="1"/>
</dbReference>
<feature type="active site" evidence="7">
    <location>
        <position position="111"/>
    </location>
</feature>
<dbReference type="InterPro" id="IPR023562">
    <property type="entry name" value="ClpP/TepA"/>
</dbReference>
<gene>
    <name evidence="10" type="ORF">Cvel_21281</name>
</gene>
<evidence type="ECO:0000256" key="6">
    <source>
        <dbReference type="PROSITE-ProRule" id="PRU10085"/>
    </source>
</evidence>
<dbReference type="VEuPathDB" id="CryptoDB:Cvel_21281"/>
<feature type="active site" evidence="6">
    <location>
        <position position="86"/>
    </location>
</feature>
<evidence type="ECO:0000256" key="2">
    <source>
        <dbReference type="ARBA" id="ARBA00022640"/>
    </source>
</evidence>
<dbReference type="PRINTS" id="PR00127">
    <property type="entry name" value="CLPPROTEASEP"/>
</dbReference>
<keyword evidence="3 8" id="KW-0645">Protease</keyword>
<organism evidence="10">
    <name type="scientific">Chromera velia CCMP2878</name>
    <dbReference type="NCBI Taxonomy" id="1169474"/>
    <lineage>
        <taxon>Eukaryota</taxon>
        <taxon>Sar</taxon>
        <taxon>Alveolata</taxon>
        <taxon>Colpodellida</taxon>
        <taxon>Chromeraceae</taxon>
        <taxon>Chromera</taxon>
    </lineage>
</organism>
<dbReference type="InterPro" id="IPR001907">
    <property type="entry name" value="ClpP"/>
</dbReference>
<dbReference type="SUPFAM" id="SSF52096">
    <property type="entry name" value="ClpP/crotonase"/>
    <property type="match status" value="1"/>
</dbReference>
<dbReference type="HAMAP" id="MF_00444">
    <property type="entry name" value="ClpP"/>
    <property type="match status" value="1"/>
</dbReference>
<accession>A0A0G4GCG0</accession>
<dbReference type="NCBIfam" id="NF009205">
    <property type="entry name" value="PRK12553.1"/>
    <property type="match status" value="1"/>
</dbReference>